<accession>A0ABS7XV35</accession>
<comment type="caution">
    <text evidence="3">Lacks conserved residue(s) required for the propagation of feature annotation.</text>
</comment>
<dbReference type="Gene3D" id="3.40.50.2300">
    <property type="match status" value="1"/>
</dbReference>
<dbReference type="Proteomes" id="UP001198901">
    <property type="component" value="Unassembled WGS sequence"/>
</dbReference>
<protein>
    <submittedName>
        <fullName evidence="6">Response regulator transcription factor</fullName>
    </submittedName>
</protein>
<dbReference type="PROSITE" id="PS50110">
    <property type="entry name" value="RESPONSE_REGULATORY"/>
    <property type="match status" value="1"/>
</dbReference>
<dbReference type="SUPFAM" id="SSF46894">
    <property type="entry name" value="C-terminal effector domain of the bipartite response regulators"/>
    <property type="match status" value="1"/>
</dbReference>
<evidence type="ECO:0000313" key="6">
    <source>
        <dbReference type="EMBL" id="MCA0133298.1"/>
    </source>
</evidence>
<evidence type="ECO:0000256" key="3">
    <source>
        <dbReference type="PROSITE-ProRule" id="PRU00169"/>
    </source>
</evidence>
<evidence type="ECO:0000259" key="5">
    <source>
        <dbReference type="PROSITE" id="PS50110"/>
    </source>
</evidence>
<sequence length="210" mass="23777">MINILIVDSHPIVRAGLDLYLSSKPDLNVVGKLNSGIEIFEFLRRNDVDVIISEIDLPELNGITALRAIKKENKDINVLIFSHQPEEIYAVSTVKAGASGYLSKSASVEEIEMAIRKVKGGEISLSEKMDKHLRYEDTRKSRTRLFKKLSTREVEVLKLLSIGRKNKEIAEELDINEKTVSTYKARLFKKLNVNNIVDLVHQAKHHNLTS</sequence>
<proteinExistence type="predicted"/>
<dbReference type="InterPro" id="IPR001789">
    <property type="entry name" value="Sig_transdc_resp-reg_receiver"/>
</dbReference>
<evidence type="ECO:0000259" key="4">
    <source>
        <dbReference type="PROSITE" id="PS50043"/>
    </source>
</evidence>
<dbReference type="Pfam" id="PF00196">
    <property type="entry name" value="GerE"/>
    <property type="match status" value="1"/>
</dbReference>
<dbReference type="Pfam" id="PF00072">
    <property type="entry name" value="Response_reg"/>
    <property type="match status" value="1"/>
</dbReference>
<dbReference type="InterPro" id="IPR058245">
    <property type="entry name" value="NreC/VraR/RcsB-like_REC"/>
</dbReference>
<dbReference type="SMART" id="SM00421">
    <property type="entry name" value="HTH_LUXR"/>
    <property type="match status" value="1"/>
</dbReference>
<dbReference type="PROSITE" id="PS00622">
    <property type="entry name" value="HTH_LUXR_1"/>
    <property type="match status" value="1"/>
</dbReference>
<feature type="domain" description="Response regulatory" evidence="5">
    <location>
        <begin position="3"/>
        <end position="119"/>
    </location>
</feature>
<dbReference type="PANTHER" id="PTHR43214">
    <property type="entry name" value="TWO-COMPONENT RESPONSE REGULATOR"/>
    <property type="match status" value="1"/>
</dbReference>
<keyword evidence="7" id="KW-1185">Reference proteome</keyword>
<keyword evidence="1" id="KW-0597">Phosphoprotein</keyword>
<name>A0ABS7XV35_9FLAO</name>
<dbReference type="CDD" id="cd17535">
    <property type="entry name" value="REC_NarL-like"/>
    <property type="match status" value="1"/>
</dbReference>
<dbReference type="InterPro" id="IPR000792">
    <property type="entry name" value="Tscrpt_reg_LuxR_C"/>
</dbReference>
<feature type="domain" description="HTH luxR-type" evidence="4">
    <location>
        <begin position="142"/>
        <end position="207"/>
    </location>
</feature>
<evidence type="ECO:0000256" key="1">
    <source>
        <dbReference type="ARBA" id="ARBA00022553"/>
    </source>
</evidence>
<dbReference type="InterPro" id="IPR011006">
    <property type="entry name" value="CheY-like_superfamily"/>
</dbReference>
<gene>
    <name evidence="6" type="ORF">LBU54_11940</name>
</gene>
<organism evidence="6 7">
    <name type="scientific">Winogradskyella alexanderae</name>
    <dbReference type="NCBI Taxonomy" id="2877123"/>
    <lineage>
        <taxon>Bacteria</taxon>
        <taxon>Pseudomonadati</taxon>
        <taxon>Bacteroidota</taxon>
        <taxon>Flavobacteriia</taxon>
        <taxon>Flavobacteriales</taxon>
        <taxon>Flavobacteriaceae</taxon>
        <taxon>Winogradskyella</taxon>
    </lineage>
</organism>
<dbReference type="PROSITE" id="PS50043">
    <property type="entry name" value="HTH_LUXR_2"/>
    <property type="match status" value="1"/>
</dbReference>
<dbReference type="CDD" id="cd06170">
    <property type="entry name" value="LuxR_C_like"/>
    <property type="match status" value="1"/>
</dbReference>
<reference evidence="7" key="1">
    <citation type="submission" date="2023-07" db="EMBL/GenBank/DDBJ databases">
        <authorList>
            <person name="Yue Y."/>
        </authorList>
    </citation>
    <scope>NUCLEOTIDE SEQUENCE [LARGE SCALE GENOMIC DNA]</scope>
    <source>
        <strain evidence="7">D23</strain>
    </source>
</reference>
<dbReference type="PRINTS" id="PR00038">
    <property type="entry name" value="HTHLUXR"/>
</dbReference>
<evidence type="ECO:0000256" key="2">
    <source>
        <dbReference type="ARBA" id="ARBA00023125"/>
    </source>
</evidence>
<keyword evidence="2" id="KW-0238">DNA-binding</keyword>
<dbReference type="RefSeq" id="WP_224529965.1">
    <property type="nucleotide sequence ID" value="NZ_JAIUJR010000008.1"/>
</dbReference>
<dbReference type="InterPro" id="IPR016032">
    <property type="entry name" value="Sig_transdc_resp-reg_C-effctor"/>
</dbReference>
<dbReference type="EMBL" id="JAIUJR010000008">
    <property type="protein sequence ID" value="MCA0133298.1"/>
    <property type="molecule type" value="Genomic_DNA"/>
</dbReference>
<evidence type="ECO:0000313" key="7">
    <source>
        <dbReference type="Proteomes" id="UP001198901"/>
    </source>
</evidence>
<dbReference type="SMART" id="SM00448">
    <property type="entry name" value="REC"/>
    <property type="match status" value="1"/>
</dbReference>
<comment type="caution">
    <text evidence="6">The sequence shown here is derived from an EMBL/GenBank/DDBJ whole genome shotgun (WGS) entry which is preliminary data.</text>
</comment>
<dbReference type="PANTHER" id="PTHR43214:SF43">
    <property type="entry name" value="TWO-COMPONENT RESPONSE REGULATOR"/>
    <property type="match status" value="1"/>
</dbReference>
<dbReference type="InterPro" id="IPR039420">
    <property type="entry name" value="WalR-like"/>
</dbReference>
<dbReference type="SUPFAM" id="SSF52172">
    <property type="entry name" value="CheY-like"/>
    <property type="match status" value="1"/>
</dbReference>